<dbReference type="SUPFAM" id="SSF53756">
    <property type="entry name" value="UDP-Glycosyltransferase/glycogen phosphorylase"/>
    <property type="match status" value="1"/>
</dbReference>
<dbReference type="InterPro" id="IPR002213">
    <property type="entry name" value="UDP_glucos_trans"/>
</dbReference>
<protein>
    <recommendedName>
        <fullName evidence="6">UDP-glucuronosyltransferase</fullName>
        <ecNumber evidence="6">2.4.1.17</ecNumber>
    </recommendedName>
</protein>
<evidence type="ECO:0000256" key="2">
    <source>
        <dbReference type="ARBA" id="ARBA00022676"/>
    </source>
</evidence>
<comment type="catalytic activity">
    <reaction evidence="4 6">
        <text>glucuronate acceptor + UDP-alpha-D-glucuronate = acceptor beta-D-glucuronoside + UDP + H(+)</text>
        <dbReference type="Rhea" id="RHEA:21032"/>
        <dbReference type="ChEBI" id="CHEBI:15378"/>
        <dbReference type="ChEBI" id="CHEBI:58052"/>
        <dbReference type="ChEBI" id="CHEBI:58223"/>
        <dbReference type="ChEBI" id="CHEBI:132367"/>
        <dbReference type="ChEBI" id="CHEBI:132368"/>
        <dbReference type="EC" id="2.4.1.17"/>
    </reaction>
</comment>
<gene>
    <name evidence="7" type="primary">ugt-48</name>
    <name evidence="7" type="ORF">Tcan_03068</name>
</gene>
<keyword evidence="6" id="KW-0732">Signal</keyword>
<dbReference type="EMBL" id="JPKZ01001924">
    <property type="protein sequence ID" value="KHN79375.1"/>
    <property type="molecule type" value="Genomic_DNA"/>
</dbReference>
<comment type="subcellular location">
    <subcellularLocation>
        <location evidence="6">Membrane</location>
        <topology evidence="6">Single-pass membrane protein</topology>
    </subcellularLocation>
</comment>
<keyword evidence="3 5" id="KW-0808">Transferase</keyword>
<dbReference type="EC" id="2.4.1.17" evidence="6"/>
<dbReference type="GO" id="GO:0016020">
    <property type="term" value="C:membrane"/>
    <property type="evidence" value="ECO:0007669"/>
    <property type="project" value="UniProtKB-SubCell"/>
</dbReference>
<dbReference type="PANTHER" id="PTHR48043:SF145">
    <property type="entry name" value="FI06409P-RELATED"/>
    <property type="match status" value="1"/>
</dbReference>
<evidence type="ECO:0000256" key="1">
    <source>
        <dbReference type="ARBA" id="ARBA00009995"/>
    </source>
</evidence>
<dbReference type="Pfam" id="PF00201">
    <property type="entry name" value="UDPGT"/>
    <property type="match status" value="1"/>
</dbReference>
<evidence type="ECO:0000256" key="3">
    <source>
        <dbReference type="ARBA" id="ARBA00022679"/>
    </source>
</evidence>
<keyword evidence="8" id="KW-1185">Reference proteome</keyword>
<evidence type="ECO:0000313" key="8">
    <source>
        <dbReference type="Proteomes" id="UP000031036"/>
    </source>
</evidence>
<comment type="similarity">
    <text evidence="1 5">Belongs to the UDP-glycosyltransferase family.</text>
</comment>
<evidence type="ECO:0000256" key="4">
    <source>
        <dbReference type="ARBA" id="ARBA00047475"/>
    </source>
</evidence>
<dbReference type="CDD" id="cd03784">
    <property type="entry name" value="GT1_Gtf-like"/>
    <property type="match status" value="1"/>
</dbReference>
<dbReference type="OrthoDB" id="5835829at2759"/>
<accession>A0A0B2VEE4</accession>
<organism evidence="7 8">
    <name type="scientific">Toxocara canis</name>
    <name type="common">Canine roundworm</name>
    <dbReference type="NCBI Taxonomy" id="6265"/>
    <lineage>
        <taxon>Eukaryota</taxon>
        <taxon>Metazoa</taxon>
        <taxon>Ecdysozoa</taxon>
        <taxon>Nematoda</taxon>
        <taxon>Chromadorea</taxon>
        <taxon>Rhabditida</taxon>
        <taxon>Spirurina</taxon>
        <taxon>Ascaridomorpha</taxon>
        <taxon>Ascaridoidea</taxon>
        <taxon>Toxocaridae</taxon>
        <taxon>Toxocara</taxon>
    </lineage>
</organism>
<proteinExistence type="inferred from homology"/>
<reference evidence="7 8" key="1">
    <citation type="submission" date="2014-11" db="EMBL/GenBank/DDBJ databases">
        <title>Genetic blueprint of the zoonotic pathogen Toxocara canis.</title>
        <authorList>
            <person name="Zhu X.-Q."/>
            <person name="Korhonen P.K."/>
            <person name="Cai H."/>
            <person name="Young N.D."/>
            <person name="Nejsum P."/>
            <person name="von Samson-Himmelstjerna G."/>
            <person name="Boag P.R."/>
            <person name="Tan P."/>
            <person name="Li Q."/>
            <person name="Min J."/>
            <person name="Yang Y."/>
            <person name="Wang X."/>
            <person name="Fang X."/>
            <person name="Hall R.S."/>
            <person name="Hofmann A."/>
            <person name="Sternberg P.W."/>
            <person name="Jex A.R."/>
            <person name="Gasser R.B."/>
        </authorList>
    </citation>
    <scope>NUCLEOTIDE SEQUENCE [LARGE SCALE GENOMIC DNA]</scope>
    <source>
        <strain evidence="7">PN_DK_2014</strain>
    </source>
</reference>
<sequence>MMHKTIISIFLLHCMAHISIAYKVAIFVPDISGSQILFNVRVAETLVANGHNVTLIRLDSLATKKVEPKISPLIEQWRVKAYPDDNDYAAMRAHHSTIIFTATSFFSNDVTKALRLFVSSFITACEIIVQNKELMSQLKEAKFDIAFTHFYDYCPIGLIYHAKIPTWIWLNGAQLMDVIAYLVGVPSPPSYVPLLLSDMSDKMSFMQRVKNFLGRSLMHPLAMRSIIDPETEIFRRYLDPGMPHLSELASQCPLVMVNSDELYSLARPTLHKLVYIGGLGMNSRNVKPLEGEFKKIVDRSKHIVVMSFGSIANVTLMPASWKDSLIGAFRRFPEIEFIMRYPARDLDHKLPSNVHISNWIPQVDLLQNEKTLAFISHCGFNSIQETIYSGVPIIAVPLFGDQFVNGRLAERRRIGIVVPKNEFTQKRITNAIEEILNNPEYKNNVQRLLAMIRAKPVRPDEQLVKRLIRNCYQAHRETSTIAQDVNKQITIVNK</sequence>
<dbReference type="AlphaFoldDB" id="A0A0B2VEE4"/>
<feature type="chain" id="PRO_5005110074" description="UDP-glucuronosyltransferase" evidence="6">
    <location>
        <begin position="22"/>
        <end position="494"/>
    </location>
</feature>
<dbReference type="FunFam" id="3.40.50.2000:FF:000021">
    <property type="entry name" value="UDP-glucuronosyltransferase"/>
    <property type="match status" value="1"/>
</dbReference>
<comment type="caution">
    <text evidence="7">The sequence shown here is derived from an EMBL/GenBank/DDBJ whole genome shotgun (WGS) entry which is preliminary data.</text>
</comment>
<dbReference type="STRING" id="6265.A0A0B2VEE4"/>
<evidence type="ECO:0000313" key="7">
    <source>
        <dbReference type="EMBL" id="KHN79375.1"/>
    </source>
</evidence>
<dbReference type="PANTHER" id="PTHR48043">
    <property type="entry name" value="EG:EG0003.4 PROTEIN-RELATED"/>
    <property type="match status" value="1"/>
</dbReference>
<dbReference type="GO" id="GO:0015020">
    <property type="term" value="F:glucuronosyltransferase activity"/>
    <property type="evidence" value="ECO:0007669"/>
    <property type="project" value="UniProtKB-EC"/>
</dbReference>
<dbReference type="PROSITE" id="PS00375">
    <property type="entry name" value="UDPGT"/>
    <property type="match status" value="1"/>
</dbReference>
<name>A0A0B2VEE4_TOXCA</name>
<feature type="signal peptide" evidence="6">
    <location>
        <begin position="1"/>
        <end position="21"/>
    </location>
</feature>
<dbReference type="OMA" id="SFRTEIY"/>
<dbReference type="Gene3D" id="3.40.50.2000">
    <property type="entry name" value="Glycogen Phosphorylase B"/>
    <property type="match status" value="1"/>
</dbReference>
<evidence type="ECO:0000256" key="6">
    <source>
        <dbReference type="RuleBase" id="RU362059"/>
    </source>
</evidence>
<evidence type="ECO:0000256" key="5">
    <source>
        <dbReference type="RuleBase" id="RU003718"/>
    </source>
</evidence>
<dbReference type="InterPro" id="IPR035595">
    <property type="entry name" value="UDP_glycos_trans_CS"/>
</dbReference>
<dbReference type="InterPro" id="IPR050271">
    <property type="entry name" value="UDP-glycosyltransferase"/>
</dbReference>
<keyword evidence="2 5" id="KW-0328">Glycosyltransferase</keyword>
<dbReference type="Proteomes" id="UP000031036">
    <property type="component" value="Unassembled WGS sequence"/>
</dbReference>